<proteinExistence type="predicted"/>
<evidence type="ECO:0000313" key="2">
    <source>
        <dbReference type="Proteomes" id="UP001055784"/>
    </source>
</evidence>
<protein>
    <submittedName>
        <fullName evidence="1">Uncharacterized protein</fullName>
    </submittedName>
</protein>
<evidence type="ECO:0000313" key="1">
    <source>
        <dbReference type="EMBL" id="URJ49196.1"/>
    </source>
</evidence>
<dbReference type="Proteomes" id="UP001055784">
    <property type="component" value="Chromosome"/>
</dbReference>
<organism evidence="1 2">
    <name type="scientific">Paenibacillus polymyxa</name>
    <name type="common">Bacillus polymyxa</name>
    <dbReference type="NCBI Taxonomy" id="1406"/>
    <lineage>
        <taxon>Bacteria</taxon>
        <taxon>Bacillati</taxon>
        <taxon>Bacillota</taxon>
        <taxon>Bacilli</taxon>
        <taxon>Bacillales</taxon>
        <taxon>Paenibacillaceae</taxon>
        <taxon>Paenibacillus</taxon>
    </lineage>
</organism>
<dbReference type="EMBL" id="CP097770">
    <property type="protein sequence ID" value="URJ49196.1"/>
    <property type="molecule type" value="Genomic_DNA"/>
</dbReference>
<dbReference type="RefSeq" id="WP_250259768.1">
    <property type="nucleotide sequence ID" value="NZ_CP097769.1"/>
</dbReference>
<reference evidence="1" key="1">
    <citation type="submission" date="2022-11" db="EMBL/GenBank/DDBJ databases">
        <authorList>
            <person name="Vasilchenko N.G."/>
            <person name="Prazdnova E.V."/>
            <person name="Gorovtsov A.V."/>
            <person name="Chistyakov V.A."/>
            <person name="Pak M.L."/>
        </authorList>
    </citation>
    <scope>NUCLEOTIDE SEQUENCE</scope>
    <source>
        <strain evidence="1">R 4.5</strain>
    </source>
</reference>
<dbReference type="AlphaFoldDB" id="A0AAE9I867"/>
<accession>A0AAE9I867</accession>
<sequence length="124" mass="14278">MSIDVSAFEKVQAQLQGLFDEVGTLSRKKPDDAINKFKLKIINPILVEANKLLTGDYKPFSDFEQFDEDSLPTNSDTVLILSQYLNCLEKLRADNIKVYVGHWYWVENGNRTEIRTAPPKKITW</sequence>
<gene>
    <name evidence="1" type="ORF">MF626_003539</name>
</gene>
<name>A0AAE9I867_PAEPO</name>